<organism evidence="1 2">
    <name type="scientific">Monoraphidium neglectum</name>
    <dbReference type="NCBI Taxonomy" id="145388"/>
    <lineage>
        <taxon>Eukaryota</taxon>
        <taxon>Viridiplantae</taxon>
        <taxon>Chlorophyta</taxon>
        <taxon>core chlorophytes</taxon>
        <taxon>Chlorophyceae</taxon>
        <taxon>CS clade</taxon>
        <taxon>Sphaeropleales</taxon>
        <taxon>Selenastraceae</taxon>
        <taxon>Monoraphidium</taxon>
    </lineage>
</organism>
<evidence type="ECO:0000313" key="2">
    <source>
        <dbReference type="Proteomes" id="UP000054498"/>
    </source>
</evidence>
<dbReference type="KEGG" id="mng:MNEG_8974"/>
<dbReference type="AlphaFoldDB" id="A0A0D2JI07"/>
<dbReference type="EMBL" id="KK101992">
    <property type="protein sequence ID" value="KIY98987.1"/>
    <property type="molecule type" value="Genomic_DNA"/>
</dbReference>
<dbReference type="GeneID" id="25741849"/>
<gene>
    <name evidence="1" type="ORF">MNEG_8974</name>
</gene>
<keyword evidence="2" id="KW-1185">Reference proteome</keyword>
<reference evidence="1 2" key="1">
    <citation type="journal article" date="2013" name="BMC Genomics">
        <title>Reconstruction of the lipid metabolism for the microalga Monoraphidium neglectum from its genome sequence reveals characteristics suitable for biofuel production.</title>
        <authorList>
            <person name="Bogen C."/>
            <person name="Al-Dilaimi A."/>
            <person name="Albersmeier A."/>
            <person name="Wichmann J."/>
            <person name="Grundmann M."/>
            <person name="Rupp O."/>
            <person name="Lauersen K.J."/>
            <person name="Blifernez-Klassen O."/>
            <person name="Kalinowski J."/>
            <person name="Goesmann A."/>
            <person name="Mussgnug J.H."/>
            <person name="Kruse O."/>
        </authorList>
    </citation>
    <scope>NUCLEOTIDE SEQUENCE [LARGE SCALE GENOMIC DNA]</scope>
    <source>
        <strain evidence="1 2">SAG 48.87</strain>
    </source>
</reference>
<dbReference type="OrthoDB" id="10587181at2759"/>
<sequence>MPEPPLDHRRRVAFVHKARAGSLTIRGMQAALVAKEQVEAAGGSYNLIYSVHPADLTALTEPENEKWRVELEMLWHGLGGAAVFAVGADGVREALGAALLSEQRRVFGEQEWAWATNDAVDVAWFLARGEAALPPWAQHIWLVELDVGWTGDIVDALTSTLRGDAAGASNTSSSAGSSMGGGSCTPLGEGAGGCAGAADSRAAEPDWVSFNIQKADDGWRWFAVRNDAARGDVWRSYRHACRASRRLLHALAAEMRAGRVQSDEAGAASVCAANYEWCVADTSWQPGHPVIGSHPETGEALYRWESVISSEVWGRIVAADAARAAAMGCSGGAVRPPRAGCSRLYHKLKW</sequence>
<name>A0A0D2JI07_9CHLO</name>
<protein>
    <submittedName>
        <fullName evidence="1">Uncharacterized protein</fullName>
    </submittedName>
</protein>
<proteinExistence type="predicted"/>
<dbReference type="Proteomes" id="UP000054498">
    <property type="component" value="Unassembled WGS sequence"/>
</dbReference>
<accession>A0A0D2JI07</accession>
<evidence type="ECO:0000313" key="1">
    <source>
        <dbReference type="EMBL" id="KIY98987.1"/>
    </source>
</evidence>
<dbReference type="RefSeq" id="XP_013898007.1">
    <property type="nucleotide sequence ID" value="XM_014042553.1"/>
</dbReference>